<gene>
    <name evidence="1" type="ORF">COW38_02220</name>
</gene>
<proteinExistence type="predicted"/>
<dbReference type="Gene3D" id="3.30.2310.20">
    <property type="entry name" value="RelE-like"/>
    <property type="match status" value="1"/>
</dbReference>
<evidence type="ECO:0000313" key="2">
    <source>
        <dbReference type="Proteomes" id="UP000230556"/>
    </source>
</evidence>
<comment type="caution">
    <text evidence="1">The sequence shown here is derived from an EMBL/GenBank/DDBJ whole genome shotgun (WGS) entry which is preliminary data.</text>
</comment>
<reference evidence="2" key="1">
    <citation type="submission" date="2017-09" db="EMBL/GenBank/DDBJ databases">
        <title>Depth-based differentiation of microbial function through sediment-hosted aquifers and enrichment of novel symbionts in the deep terrestrial subsurface.</title>
        <authorList>
            <person name="Probst A.J."/>
            <person name="Ladd B."/>
            <person name="Jarett J.K."/>
            <person name="Geller-Mcgrath D.E."/>
            <person name="Sieber C.M.K."/>
            <person name="Emerson J.B."/>
            <person name="Anantharaman K."/>
            <person name="Thomas B.C."/>
            <person name="Malmstrom R."/>
            <person name="Stieglmeier M."/>
            <person name="Klingl A."/>
            <person name="Woyke T."/>
            <person name="Ryan C.M."/>
            <person name="Banfield J.F."/>
        </authorList>
    </citation>
    <scope>NUCLEOTIDE SEQUENCE [LARGE SCALE GENOMIC DNA]</scope>
</reference>
<dbReference type="SUPFAM" id="SSF143011">
    <property type="entry name" value="RelE-like"/>
    <property type="match status" value="1"/>
</dbReference>
<sequence length="64" mass="7518">MQLFKRDPFDDQLRNHTLGGIYRGYSSIDITGDYRAIFKMFGKEAHFYRLGTHPELYGKDKIST</sequence>
<dbReference type="EMBL" id="PFFO01000097">
    <property type="protein sequence ID" value="PIW07810.1"/>
    <property type="molecule type" value="Genomic_DNA"/>
</dbReference>
<organism evidence="1 2">
    <name type="scientific">Candidatus Collierbacteria bacterium CG17_big_fil_post_rev_8_21_14_2_50_45_7</name>
    <dbReference type="NCBI Taxonomy" id="1974536"/>
    <lineage>
        <taxon>Bacteria</taxon>
        <taxon>Candidatus Collieribacteriota</taxon>
    </lineage>
</organism>
<dbReference type="InterPro" id="IPR035093">
    <property type="entry name" value="RelE/ParE_toxin_dom_sf"/>
</dbReference>
<protein>
    <recommendedName>
        <fullName evidence="3">Type II toxin-antitoxin system mRNA interferase toxin, RelE/StbE family</fullName>
    </recommendedName>
</protein>
<accession>A0A2M7FQ03</accession>
<dbReference type="Proteomes" id="UP000230556">
    <property type="component" value="Unassembled WGS sequence"/>
</dbReference>
<evidence type="ECO:0000313" key="1">
    <source>
        <dbReference type="EMBL" id="PIW07810.1"/>
    </source>
</evidence>
<dbReference type="AlphaFoldDB" id="A0A2M7FQ03"/>
<name>A0A2M7FQ03_9BACT</name>
<evidence type="ECO:0008006" key="3">
    <source>
        <dbReference type="Google" id="ProtNLM"/>
    </source>
</evidence>